<organism evidence="2 3">
    <name type="scientific">Methanothermobacter tenebrarum</name>
    <dbReference type="NCBI Taxonomy" id="680118"/>
    <lineage>
        <taxon>Archaea</taxon>
        <taxon>Methanobacteriati</taxon>
        <taxon>Methanobacteriota</taxon>
        <taxon>Methanomada group</taxon>
        <taxon>Methanobacteria</taxon>
        <taxon>Methanobacteriales</taxon>
        <taxon>Methanobacteriaceae</taxon>
        <taxon>Methanothermobacter</taxon>
    </lineage>
</organism>
<feature type="transmembrane region" description="Helical" evidence="1">
    <location>
        <begin position="285"/>
        <end position="307"/>
    </location>
</feature>
<accession>A0A328PGH4</accession>
<dbReference type="Proteomes" id="UP000249782">
    <property type="component" value="Unassembled WGS sequence"/>
</dbReference>
<proteinExistence type="predicted"/>
<feature type="transmembrane region" description="Helical" evidence="1">
    <location>
        <begin position="40"/>
        <end position="59"/>
    </location>
</feature>
<keyword evidence="1" id="KW-1133">Transmembrane helix</keyword>
<dbReference type="InterPro" id="IPR002760">
    <property type="entry name" value="O_anti_polymase"/>
</dbReference>
<sequence length="362" mass="40958">MFKNKDIFSPYIIIVAIIAYLLMAYVAFHYKIRGLNFPSPISIIYIGIGSLFYALGVLASSNFKLSPYKVKGEFSHIYEPLLLIILIISTILAAWNLYNVGGIPLFSGYLKAKALTKIWFISYLLFLFSINLLLARFKRNFYYGLLILGLILFALTGYRTTTVVILLSVLINLYYTRHISIGKLTIIGILIISLTILIGYVAVKSIEWQHWSLNPIELFFYRAGYTLTVFDRLIQFEGATQGRLLYSTLTGFFTSTDPRIIVGTTVLGYKHSSTSTIFGPATLDFGFFAMISQMFIIGLILGLLHIIQRVKKGFFTALYAIILAHTLVWIETGPTDLVVWIFYLIAVAVIIKEAYYESGHRS</sequence>
<keyword evidence="1" id="KW-0812">Transmembrane</keyword>
<evidence type="ECO:0000313" key="2">
    <source>
        <dbReference type="EMBL" id="RAO78915.1"/>
    </source>
</evidence>
<feature type="transmembrane region" description="Helical" evidence="1">
    <location>
        <begin position="181"/>
        <end position="203"/>
    </location>
</feature>
<dbReference type="NCBIfam" id="TIGR04370">
    <property type="entry name" value="glyco_rpt_poly"/>
    <property type="match status" value="1"/>
</dbReference>
<dbReference type="OrthoDB" id="70767at2157"/>
<name>A0A328PGH4_9EURY</name>
<evidence type="ECO:0000313" key="3">
    <source>
        <dbReference type="Proteomes" id="UP000249782"/>
    </source>
</evidence>
<feature type="transmembrane region" description="Helical" evidence="1">
    <location>
        <begin position="7"/>
        <end position="28"/>
    </location>
</feature>
<evidence type="ECO:0000256" key="1">
    <source>
        <dbReference type="SAM" id="Phobius"/>
    </source>
</evidence>
<keyword evidence="3" id="KW-1185">Reference proteome</keyword>
<comment type="caution">
    <text evidence="2">The sequence shown here is derived from an EMBL/GenBank/DDBJ whole genome shotgun (WGS) entry which is preliminary data.</text>
</comment>
<feature type="transmembrane region" description="Helical" evidence="1">
    <location>
        <begin position="118"/>
        <end position="135"/>
    </location>
</feature>
<dbReference type="Pfam" id="PF01901">
    <property type="entry name" value="O_anti_polymase"/>
    <property type="match status" value="1"/>
</dbReference>
<feature type="transmembrane region" description="Helical" evidence="1">
    <location>
        <begin position="80"/>
        <end position="98"/>
    </location>
</feature>
<gene>
    <name evidence="2" type="ORF">DPC56_05665</name>
</gene>
<feature type="transmembrane region" description="Helical" evidence="1">
    <location>
        <begin position="313"/>
        <end position="330"/>
    </location>
</feature>
<reference evidence="2 3" key="1">
    <citation type="submission" date="2018-06" db="EMBL/GenBank/DDBJ databases">
        <title>Draft genome sequence of hyperthermophilic methanogen Methanothermobacter tenebrarum sp. MCM-B 1447.</title>
        <authorList>
            <person name="Pore S.D."/>
            <person name="Dagar S."/>
            <person name="Dhakephalkar P.K."/>
        </authorList>
    </citation>
    <scope>NUCLEOTIDE SEQUENCE [LARGE SCALE GENOMIC DNA]</scope>
    <source>
        <strain evidence="2 3">MCM B 1447</strain>
    </source>
</reference>
<dbReference type="AlphaFoldDB" id="A0A328PGH4"/>
<feature type="transmembrane region" description="Helical" evidence="1">
    <location>
        <begin position="337"/>
        <end position="356"/>
    </location>
</feature>
<dbReference type="RefSeq" id="WP_112094102.1">
    <property type="nucleotide sequence ID" value="NZ_QLOE01000006.1"/>
</dbReference>
<protein>
    <submittedName>
        <fullName evidence="2">Oligosaccharide repeat unit polymerase</fullName>
    </submittedName>
</protein>
<feature type="transmembrane region" description="Helical" evidence="1">
    <location>
        <begin position="142"/>
        <end position="175"/>
    </location>
</feature>
<dbReference type="EMBL" id="QLOE01000006">
    <property type="protein sequence ID" value="RAO78915.1"/>
    <property type="molecule type" value="Genomic_DNA"/>
</dbReference>
<keyword evidence="1" id="KW-0472">Membrane</keyword>